<feature type="transmembrane region" description="Helical" evidence="1">
    <location>
        <begin position="90"/>
        <end position="107"/>
    </location>
</feature>
<feature type="transmembrane region" description="Helical" evidence="1">
    <location>
        <begin position="30"/>
        <end position="48"/>
    </location>
</feature>
<proteinExistence type="predicted"/>
<evidence type="ECO:0008006" key="4">
    <source>
        <dbReference type="Google" id="ProtNLM"/>
    </source>
</evidence>
<accession>A0A0A5GP16</accession>
<keyword evidence="1" id="KW-0812">Transmembrane</keyword>
<dbReference type="EMBL" id="AVPE01000004">
    <property type="protein sequence ID" value="KGX92915.1"/>
    <property type="molecule type" value="Genomic_DNA"/>
</dbReference>
<dbReference type="RefSeq" id="WP_026799990.1">
    <property type="nucleotide sequence ID" value="NZ_AULI01000006.1"/>
</dbReference>
<dbReference type="Pfam" id="PF04307">
    <property type="entry name" value="YdjM"/>
    <property type="match status" value="1"/>
</dbReference>
<keyword evidence="1" id="KW-0472">Membrane</keyword>
<comment type="caution">
    <text evidence="2">The sequence shown here is derived from an EMBL/GenBank/DDBJ whole genome shotgun (WGS) entry which is preliminary data.</text>
</comment>
<keyword evidence="1" id="KW-1133">Transmembrane helix</keyword>
<feature type="transmembrane region" description="Helical" evidence="1">
    <location>
        <begin position="137"/>
        <end position="155"/>
    </location>
</feature>
<dbReference type="InterPro" id="IPR007404">
    <property type="entry name" value="YdjM-like"/>
</dbReference>
<dbReference type="PANTHER" id="PTHR35531:SF1">
    <property type="entry name" value="INNER MEMBRANE PROTEIN YBCI-RELATED"/>
    <property type="match status" value="1"/>
</dbReference>
<dbReference type="STRING" id="1385510.GCA_000425205_01554"/>
<sequence>MEATSHQVLGLTAGIATITGFQLIDYTPDSFLTTFIFIVVVLVGSLFPDIDTPTSKLGRLFWNVGFLLLIVAYLMWVFYPEGMIQLVGEYRFYAILLFPLLFVFKGHRKFTHSLLFLALVGGYGLFMYWYFEVYWLYLLGFFVGVLSHLLGDYITKRGIPLFYPFSKTYYKFFVTFKTGSTAERLITFLLIVLNLYLLLPDGWGWK</sequence>
<dbReference type="PANTHER" id="PTHR35531">
    <property type="entry name" value="INNER MEMBRANE PROTEIN YBCI-RELATED"/>
    <property type="match status" value="1"/>
</dbReference>
<dbReference type="AlphaFoldDB" id="A0A0A5GP16"/>
<dbReference type="eggNOG" id="COG1988">
    <property type="taxonomic scope" value="Bacteria"/>
</dbReference>
<feature type="transmembrane region" description="Helical" evidence="1">
    <location>
        <begin position="60"/>
        <end position="78"/>
    </location>
</feature>
<gene>
    <name evidence="2" type="ORF">N781_13605</name>
</gene>
<protein>
    <recommendedName>
        <fullName evidence="4">Metal-dependent hydrolase</fullName>
    </recommendedName>
</protein>
<feature type="transmembrane region" description="Helical" evidence="1">
    <location>
        <begin position="114"/>
        <end position="131"/>
    </location>
</feature>
<evidence type="ECO:0000313" key="2">
    <source>
        <dbReference type="EMBL" id="KGX92915.1"/>
    </source>
</evidence>
<organism evidence="2 3">
    <name type="scientific">Pontibacillus halophilus JSM 076056 = DSM 19796</name>
    <dbReference type="NCBI Taxonomy" id="1385510"/>
    <lineage>
        <taxon>Bacteria</taxon>
        <taxon>Bacillati</taxon>
        <taxon>Bacillota</taxon>
        <taxon>Bacilli</taxon>
        <taxon>Bacillales</taxon>
        <taxon>Bacillaceae</taxon>
        <taxon>Pontibacillus</taxon>
    </lineage>
</organism>
<reference evidence="2 3" key="1">
    <citation type="submission" date="2013-08" db="EMBL/GenBank/DDBJ databases">
        <authorList>
            <person name="Huang J."/>
            <person name="Wang G."/>
        </authorList>
    </citation>
    <scope>NUCLEOTIDE SEQUENCE [LARGE SCALE GENOMIC DNA]</scope>
    <source>
        <strain evidence="2 3">JSM 076056</strain>
    </source>
</reference>
<name>A0A0A5GP16_9BACI</name>
<evidence type="ECO:0000256" key="1">
    <source>
        <dbReference type="SAM" id="Phobius"/>
    </source>
</evidence>
<dbReference type="Proteomes" id="UP000030528">
    <property type="component" value="Unassembled WGS sequence"/>
</dbReference>
<feature type="transmembrane region" description="Helical" evidence="1">
    <location>
        <begin position="7"/>
        <end position="24"/>
    </location>
</feature>
<feature type="transmembrane region" description="Helical" evidence="1">
    <location>
        <begin position="181"/>
        <end position="199"/>
    </location>
</feature>
<evidence type="ECO:0000313" key="3">
    <source>
        <dbReference type="Proteomes" id="UP000030528"/>
    </source>
</evidence>
<keyword evidence="3" id="KW-1185">Reference proteome</keyword>